<proteinExistence type="predicted"/>
<dbReference type="AlphaFoldDB" id="A0AAD5PJW3"/>
<evidence type="ECO:0000313" key="2">
    <source>
        <dbReference type="Proteomes" id="UP000820818"/>
    </source>
</evidence>
<dbReference type="Proteomes" id="UP000820818">
    <property type="component" value="Unassembled WGS sequence"/>
</dbReference>
<protein>
    <submittedName>
        <fullName evidence="1">Uncharacterized protein</fullName>
    </submittedName>
</protein>
<sequence>MDGGILSILVNGKSPVPVKHYYAYPATSNSIGLYSDIKCTIKVTDPEITIMDSICIFETPPIQADIVYYGSNLFECMISNNDLVFDFNKWKKLKLTDYRISAAERIKYATGLDDISAYMMGASYEGLTLRGPHYDSSTTPSQTITSSYDDVIDDTVIDADYSQGYGPEELVPAIISDEMVILVYSSELALSSNDVTHPVQSFSEDLSELQFRIVIDKNGNQHIHRIFLENIETMSTDIGQDDDIVQVGDVLGMLSNESFEAEVQEEASVKFIKLEDFVSPFRGDIKYVKLNNLTTNTAITLFDLQEHTPDYRIVIEEAVATGDIIDVQLYSASEVMIGNERMTLVSVDPVANTIKVARGCLLLENSHIQRAIQSMRLEDDSC</sequence>
<gene>
    <name evidence="1" type="ORF">GHT06_001881</name>
</gene>
<name>A0AAD5PJW3_9CRUS</name>
<keyword evidence="2" id="KW-1185">Reference proteome</keyword>
<dbReference type="EMBL" id="WJBH02000296">
    <property type="protein sequence ID" value="KAI9549481.1"/>
    <property type="molecule type" value="Genomic_DNA"/>
</dbReference>
<organism evidence="1 2">
    <name type="scientific">Daphnia sinensis</name>
    <dbReference type="NCBI Taxonomy" id="1820382"/>
    <lineage>
        <taxon>Eukaryota</taxon>
        <taxon>Metazoa</taxon>
        <taxon>Ecdysozoa</taxon>
        <taxon>Arthropoda</taxon>
        <taxon>Crustacea</taxon>
        <taxon>Branchiopoda</taxon>
        <taxon>Diplostraca</taxon>
        <taxon>Cladocera</taxon>
        <taxon>Anomopoda</taxon>
        <taxon>Daphniidae</taxon>
        <taxon>Daphnia</taxon>
        <taxon>Daphnia similis group</taxon>
    </lineage>
</organism>
<accession>A0AAD5PJW3</accession>
<comment type="caution">
    <text evidence="1">The sequence shown here is derived from an EMBL/GenBank/DDBJ whole genome shotgun (WGS) entry which is preliminary data.</text>
</comment>
<evidence type="ECO:0000313" key="1">
    <source>
        <dbReference type="EMBL" id="KAI9549481.1"/>
    </source>
</evidence>
<reference evidence="1" key="1">
    <citation type="submission" date="2022-05" db="EMBL/GenBank/DDBJ databases">
        <title>A multi-omics perspective on studying reproductive biology in Daphnia sinensis.</title>
        <authorList>
            <person name="Jia J."/>
        </authorList>
    </citation>
    <scope>NUCLEOTIDE SEQUENCE</scope>
    <source>
        <strain evidence="1">WSL</strain>
    </source>
</reference>